<evidence type="ECO:0008006" key="3">
    <source>
        <dbReference type="Google" id="ProtNLM"/>
    </source>
</evidence>
<reference evidence="1 2" key="1">
    <citation type="submission" date="2018-07" db="EMBL/GenBank/DDBJ databases">
        <title>Modular assembly of carbohydrate-degrading microbial communities in the ocean.</title>
        <authorList>
            <person name="Enke T.N."/>
            <person name="Datta M.S."/>
            <person name="Schwartzman J.A."/>
            <person name="Cermak N."/>
            <person name="Schmitz D.A."/>
            <person name="Barrere J."/>
            <person name="Cordero O.X."/>
        </authorList>
    </citation>
    <scope>NUCLEOTIDE SEQUENCE [LARGE SCALE GENOMIC DNA]</scope>
    <source>
        <strain evidence="1 2">C3M10</strain>
    </source>
</reference>
<dbReference type="AlphaFoldDB" id="A0A366WJN7"/>
<proteinExistence type="predicted"/>
<evidence type="ECO:0000313" key="1">
    <source>
        <dbReference type="EMBL" id="RBW49586.1"/>
    </source>
</evidence>
<organism evidence="1 2">
    <name type="scientific">Phaeobacter gallaeciensis</name>
    <dbReference type="NCBI Taxonomy" id="60890"/>
    <lineage>
        <taxon>Bacteria</taxon>
        <taxon>Pseudomonadati</taxon>
        <taxon>Pseudomonadota</taxon>
        <taxon>Alphaproteobacteria</taxon>
        <taxon>Rhodobacterales</taxon>
        <taxon>Roseobacteraceae</taxon>
        <taxon>Phaeobacter</taxon>
    </lineage>
</organism>
<dbReference type="OrthoDB" id="7659063at2"/>
<accession>A0A366WJN7</accession>
<dbReference type="RefSeq" id="WP_113825957.1">
    <property type="nucleotide sequence ID" value="NZ_QOCE01000054.1"/>
</dbReference>
<name>A0A366WJN7_9RHOB</name>
<evidence type="ECO:0000313" key="2">
    <source>
        <dbReference type="Proteomes" id="UP000252706"/>
    </source>
</evidence>
<gene>
    <name evidence="1" type="ORF">DS909_23155</name>
</gene>
<sequence>MKKLAWLLVGTAQVLASCEQYETGGSSASGQYIGTLPEGVIEIAAPHQDLKSVQIDPVDGCYVYRHAGPVETTFLPLRSKSGQPICSRAPEPA</sequence>
<dbReference type="PROSITE" id="PS51257">
    <property type="entry name" value="PROKAR_LIPOPROTEIN"/>
    <property type="match status" value="1"/>
</dbReference>
<dbReference type="Proteomes" id="UP000252706">
    <property type="component" value="Unassembled WGS sequence"/>
</dbReference>
<comment type="caution">
    <text evidence="1">The sequence shown here is derived from an EMBL/GenBank/DDBJ whole genome shotgun (WGS) entry which is preliminary data.</text>
</comment>
<dbReference type="EMBL" id="QOCE01000054">
    <property type="protein sequence ID" value="RBW49586.1"/>
    <property type="molecule type" value="Genomic_DNA"/>
</dbReference>
<protein>
    <recommendedName>
        <fullName evidence="3">Lipoprotein</fullName>
    </recommendedName>
</protein>